<evidence type="ECO:0000313" key="2">
    <source>
        <dbReference type="EMBL" id="SDE85964.1"/>
    </source>
</evidence>
<sequence>MLWRRVNPEEARARLALLREGVGKKVRALEAQLAKKKAPLEKALQEYRGALEHLRRLEGEGRYPEAVLRPALAREELRIRYVEGEIARLEEAHRQAVAQLVSQVRLKAARLAALAQMEEALDRFFPLPEIKEEAHA</sequence>
<dbReference type="AlphaFoldDB" id="A0A1G7GCV7"/>
<feature type="coiled-coil region" evidence="1">
    <location>
        <begin position="40"/>
        <end position="92"/>
    </location>
</feature>
<dbReference type="RefSeq" id="WP_093006947.1">
    <property type="nucleotide sequence ID" value="NZ_FNBC01000013.1"/>
</dbReference>
<gene>
    <name evidence="2" type="ORF">SAMN04488243_11353</name>
</gene>
<keyword evidence="1" id="KW-0175">Coiled coil</keyword>
<dbReference type="EMBL" id="FNBC01000013">
    <property type="protein sequence ID" value="SDE85964.1"/>
    <property type="molecule type" value="Genomic_DNA"/>
</dbReference>
<evidence type="ECO:0000313" key="3">
    <source>
        <dbReference type="Proteomes" id="UP000199446"/>
    </source>
</evidence>
<proteinExistence type="predicted"/>
<dbReference type="Proteomes" id="UP000199446">
    <property type="component" value="Unassembled WGS sequence"/>
</dbReference>
<evidence type="ECO:0000256" key="1">
    <source>
        <dbReference type="SAM" id="Coils"/>
    </source>
</evidence>
<organism evidence="2 3">
    <name type="scientific">Thermus arciformis</name>
    <dbReference type="NCBI Taxonomy" id="482827"/>
    <lineage>
        <taxon>Bacteria</taxon>
        <taxon>Thermotogati</taxon>
        <taxon>Deinococcota</taxon>
        <taxon>Deinococci</taxon>
        <taxon>Thermales</taxon>
        <taxon>Thermaceae</taxon>
        <taxon>Thermus</taxon>
    </lineage>
</organism>
<name>A0A1G7GCV7_9DEIN</name>
<keyword evidence="3" id="KW-1185">Reference proteome</keyword>
<accession>A0A1G7GCV7</accession>
<reference evidence="3" key="1">
    <citation type="submission" date="2016-10" db="EMBL/GenBank/DDBJ databases">
        <authorList>
            <person name="Varghese N."/>
            <person name="Submissions S."/>
        </authorList>
    </citation>
    <scope>NUCLEOTIDE SEQUENCE [LARGE SCALE GENOMIC DNA]</scope>
    <source>
        <strain evidence="3">CGMCC 1.6992</strain>
    </source>
</reference>
<dbReference type="OrthoDB" id="9965423at2"/>
<protein>
    <submittedName>
        <fullName evidence="2">Uncharacterized protein</fullName>
    </submittedName>
</protein>
<dbReference type="STRING" id="482827.SAMN04488243_11353"/>